<evidence type="ECO:0000313" key="13">
    <source>
        <dbReference type="Proteomes" id="UP000264840"/>
    </source>
</evidence>
<evidence type="ECO:0000256" key="3">
    <source>
        <dbReference type="ARBA" id="ARBA00022692"/>
    </source>
</evidence>
<evidence type="ECO:0000256" key="1">
    <source>
        <dbReference type="ARBA" id="ARBA00004477"/>
    </source>
</evidence>
<evidence type="ECO:0000313" key="12">
    <source>
        <dbReference type="Ensembl" id="ENSHBUP00000030757.1"/>
    </source>
</evidence>
<evidence type="ECO:0000256" key="7">
    <source>
        <dbReference type="ARBA" id="ARBA00023180"/>
    </source>
</evidence>
<dbReference type="PANTHER" id="PTHR14463:SF5">
    <property type="entry name" value="LIPASE MATURATION FACTOR 2"/>
    <property type="match status" value="1"/>
</dbReference>
<evidence type="ECO:0000256" key="2">
    <source>
        <dbReference type="ARBA" id="ARBA00005512"/>
    </source>
</evidence>
<dbReference type="PANTHER" id="PTHR14463">
    <property type="entry name" value="LIPASE MATURATION FACTOR"/>
    <property type="match status" value="1"/>
</dbReference>
<dbReference type="GO" id="GO:0005789">
    <property type="term" value="C:endoplasmic reticulum membrane"/>
    <property type="evidence" value="ECO:0007669"/>
    <property type="project" value="UniProtKB-SubCell"/>
</dbReference>
<dbReference type="InterPro" id="IPR009613">
    <property type="entry name" value="LMF"/>
</dbReference>
<evidence type="ECO:0000256" key="5">
    <source>
        <dbReference type="ARBA" id="ARBA00022989"/>
    </source>
</evidence>
<comment type="function">
    <text evidence="8">Involved in the maturation of specific proteins in the endoplasmic reticulum.</text>
</comment>
<keyword evidence="7" id="KW-0325">Glycoprotein</keyword>
<feature type="domain" description="Lipase maturation factor 1/2 C-terminal" evidence="11">
    <location>
        <begin position="427"/>
        <end position="569"/>
    </location>
</feature>
<feature type="transmembrane region" description="Helical" evidence="8">
    <location>
        <begin position="338"/>
        <end position="360"/>
    </location>
</feature>
<keyword evidence="5 8" id="KW-1133">Transmembrane helix</keyword>
<dbReference type="InterPro" id="IPR057433">
    <property type="entry name" value="LMF1/2_C"/>
</dbReference>
<feature type="transmembrane region" description="Helical" evidence="8">
    <location>
        <begin position="251"/>
        <end position="278"/>
    </location>
</feature>
<keyword evidence="6 8" id="KW-0472">Membrane</keyword>
<feature type="transmembrane region" description="Helical" evidence="8">
    <location>
        <begin position="290"/>
        <end position="318"/>
    </location>
</feature>
<feature type="compositionally biased region" description="Basic and acidic residues" evidence="9">
    <location>
        <begin position="642"/>
        <end position="660"/>
    </location>
</feature>
<keyword evidence="4 8" id="KW-0256">Endoplasmic reticulum</keyword>
<organism evidence="12 13">
    <name type="scientific">Haplochromis burtoni</name>
    <name type="common">Burton's mouthbrooder</name>
    <name type="synonym">Chromis burtoni</name>
    <dbReference type="NCBI Taxonomy" id="8153"/>
    <lineage>
        <taxon>Eukaryota</taxon>
        <taxon>Metazoa</taxon>
        <taxon>Chordata</taxon>
        <taxon>Craniata</taxon>
        <taxon>Vertebrata</taxon>
        <taxon>Euteleostomi</taxon>
        <taxon>Actinopterygii</taxon>
        <taxon>Neopterygii</taxon>
        <taxon>Teleostei</taxon>
        <taxon>Neoteleostei</taxon>
        <taxon>Acanthomorphata</taxon>
        <taxon>Ovalentaria</taxon>
        <taxon>Cichlomorphae</taxon>
        <taxon>Cichliformes</taxon>
        <taxon>Cichlidae</taxon>
        <taxon>African cichlids</taxon>
        <taxon>Pseudocrenilabrinae</taxon>
        <taxon>Haplochromini</taxon>
        <taxon>Haplochromis</taxon>
    </lineage>
</organism>
<feature type="domain" description="Lipase maturation factor 1/2 N-terminal" evidence="10">
    <location>
        <begin position="123"/>
        <end position="284"/>
    </location>
</feature>
<dbReference type="GeneTree" id="ENSGT00530000063702"/>
<dbReference type="Ensembl" id="ENSHBUT00000022078.1">
    <property type="protein sequence ID" value="ENSHBUP00000030757.1"/>
    <property type="gene ID" value="ENSHBUG00000016018.1"/>
</dbReference>
<name>A0A3Q2WWF4_HAPBU</name>
<evidence type="ECO:0000256" key="9">
    <source>
        <dbReference type="SAM" id="MobiDB-lite"/>
    </source>
</evidence>
<evidence type="ECO:0000256" key="6">
    <source>
        <dbReference type="ARBA" id="ARBA00023136"/>
    </source>
</evidence>
<dbReference type="STRING" id="8153.ENSHBUP00000030757"/>
<dbReference type="OMA" id="HYTPWSQ"/>
<feature type="transmembrane region" description="Helical" evidence="8">
    <location>
        <begin position="102"/>
        <end position="123"/>
    </location>
</feature>
<feature type="transmembrane region" description="Helical" evidence="8">
    <location>
        <begin position="219"/>
        <end position="239"/>
    </location>
</feature>
<evidence type="ECO:0000259" key="11">
    <source>
        <dbReference type="Pfam" id="PF25179"/>
    </source>
</evidence>
<evidence type="ECO:0000259" key="10">
    <source>
        <dbReference type="Pfam" id="PF06762"/>
    </source>
</evidence>
<protein>
    <recommendedName>
        <fullName evidence="8">Lipase maturation factor</fullName>
    </recommendedName>
</protein>
<dbReference type="Pfam" id="PF06762">
    <property type="entry name" value="LMF1"/>
    <property type="match status" value="1"/>
</dbReference>
<dbReference type="InterPro" id="IPR057434">
    <property type="entry name" value="LMF1/2_N"/>
</dbReference>
<keyword evidence="13" id="KW-1185">Reference proteome</keyword>
<dbReference type="Pfam" id="PF25179">
    <property type="entry name" value="LMF1_C"/>
    <property type="match status" value="1"/>
</dbReference>
<sequence>MGGVVLPRRMFLWCMAVIYLTAFVSLYVQIPGLYGNEGLLPARWQLRYSGKPLVEQLLSSPTLLWLGPRLGLDTHTAMELLCLIGAALSLAATLVEAFRDSVVFFCLWVLYLSMYEVGQVFLYFQWDNLLLETGFLCILVAPLTLIRGSRGVREHDRVTFWLTRWLLFRLMFASGVVKLTSRCPTWWGLTALTYHYETQCIPTPLAWFAHQLPVCWQKLSVVGAFVIEIAVPFLFFSPLRRLRLGAFYLQVLLQVFIILSGNYNFFNLLTVTLCLSLLDDRHVYFWLRKLWSWLCYLLELVVWALLIVGTIICFDLQLDTAKKGISSRTAFTYHQFNLFLKTVTIPCIWIGVLSLTWEMVTSLFRCACVSGFFKRFWGTVQWTVFAGAAASMFAVSLVPFTFIEYDSNSRLWPGVRQAYEMVDRYQVVNSYGLFRRMTGVGGRPEVVIEGSSDGVTWTEIEFMYKPGNLSASPPVLTPHQPRLDWQMWFAALGPNTQSPWFTSLMYRLLQGKRDVVELIQSDVSQYPFHQQPPAYLRAHRYRYWFTESKADGSFPERWWRRVYDEEFYPIVHLGNSFLEGMLNQYGLKDKSPPRRLSNTTVAQAVRWVRSQVRGVPAHTLIWTLIACSATFCLLQGLRHKNKDAEKPSDAHKATATDRTENAANGSSSDHHEKSDEQQADEEDDKEADSEDEVEDEVEEEGEEENEVDEEDEDEERIEKR</sequence>
<keyword evidence="3 8" id="KW-0812">Transmembrane</keyword>
<feature type="compositionally biased region" description="Acidic residues" evidence="9">
    <location>
        <begin position="677"/>
        <end position="720"/>
    </location>
</feature>
<dbReference type="AlphaFoldDB" id="A0A3Q2WWF4"/>
<dbReference type="GO" id="GO:0051604">
    <property type="term" value="P:protein maturation"/>
    <property type="evidence" value="ECO:0007669"/>
    <property type="project" value="InterPro"/>
</dbReference>
<feature type="region of interest" description="Disordered" evidence="9">
    <location>
        <begin position="642"/>
        <end position="720"/>
    </location>
</feature>
<feature type="transmembrane region" description="Helical" evidence="8">
    <location>
        <begin position="12"/>
        <end position="30"/>
    </location>
</feature>
<evidence type="ECO:0000256" key="4">
    <source>
        <dbReference type="ARBA" id="ARBA00022824"/>
    </source>
</evidence>
<accession>A0A3Q2WWF4</accession>
<reference evidence="12" key="1">
    <citation type="submission" date="2025-08" db="UniProtKB">
        <authorList>
            <consortium name="Ensembl"/>
        </authorList>
    </citation>
    <scope>IDENTIFICATION</scope>
</reference>
<feature type="transmembrane region" description="Helical" evidence="8">
    <location>
        <begin position="129"/>
        <end position="146"/>
    </location>
</feature>
<dbReference type="Proteomes" id="UP000264840">
    <property type="component" value="Unplaced"/>
</dbReference>
<comment type="similarity">
    <text evidence="2 8">Belongs to the lipase maturation factor family.</text>
</comment>
<evidence type="ECO:0000256" key="8">
    <source>
        <dbReference type="RuleBase" id="RU361229"/>
    </source>
</evidence>
<feature type="transmembrane region" description="Helical" evidence="8">
    <location>
        <begin position="76"/>
        <end position="95"/>
    </location>
</feature>
<comment type="subcellular location">
    <subcellularLocation>
        <location evidence="1 8">Endoplasmic reticulum membrane</location>
        <topology evidence="1 8">Multi-pass membrane protein</topology>
    </subcellularLocation>
</comment>
<feature type="transmembrane region" description="Helical" evidence="8">
    <location>
        <begin position="380"/>
        <end position="403"/>
    </location>
</feature>
<proteinExistence type="inferred from homology"/>
<reference evidence="12" key="2">
    <citation type="submission" date="2025-09" db="UniProtKB">
        <authorList>
            <consortium name="Ensembl"/>
        </authorList>
    </citation>
    <scope>IDENTIFICATION</scope>
</reference>